<evidence type="ECO:0000256" key="3">
    <source>
        <dbReference type="HAMAP-Rule" id="MF_03014"/>
    </source>
</evidence>
<proteinExistence type="inferred from homology"/>
<accession>A0AAV9QKE2</accession>
<feature type="active site" evidence="3">
    <location>
        <position position="234"/>
    </location>
</feature>
<organism evidence="4 5">
    <name type="scientific">Vermiconidia calcicola</name>
    <dbReference type="NCBI Taxonomy" id="1690605"/>
    <lineage>
        <taxon>Eukaryota</taxon>
        <taxon>Fungi</taxon>
        <taxon>Dikarya</taxon>
        <taxon>Ascomycota</taxon>
        <taxon>Pezizomycotina</taxon>
        <taxon>Dothideomycetes</taxon>
        <taxon>Dothideomycetidae</taxon>
        <taxon>Mycosphaerellales</taxon>
        <taxon>Extremaceae</taxon>
        <taxon>Vermiconidia</taxon>
    </lineage>
</organism>
<feature type="short sequence motif" description="HGGXW" evidence="3">
    <location>
        <begin position="37"/>
        <end position="41"/>
    </location>
</feature>
<dbReference type="PANTHER" id="PTHR48081">
    <property type="entry name" value="AB HYDROLASE SUPERFAMILY PROTEIN C4A8.06C"/>
    <property type="match status" value="1"/>
</dbReference>
<comment type="domain">
    <text evidence="3">The main chain amide nitrogen atoms of the second glycine and its adjacent residue in the HGGXW motif define the oxyanion hole, and stabilize the oxyanion that forms during the nucleophilic attack by the catalytic serine during substrate cleavage.</text>
</comment>
<evidence type="ECO:0000256" key="1">
    <source>
        <dbReference type="ARBA" id="ARBA00022801"/>
    </source>
</evidence>
<dbReference type="EC" id="3.5.1.9" evidence="3"/>
<dbReference type="SUPFAM" id="SSF53474">
    <property type="entry name" value="alpha/beta-Hydrolases"/>
    <property type="match status" value="1"/>
</dbReference>
<dbReference type="AlphaFoldDB" id="A0AAV9QKE2"/>
<comment type="similarity">
    <text evidence="3">Belongs to the kynurenine formamidase family.</text>
</comment>
<evidence type="ECO:0000256" key="2">
    <source>
        <dbReference type="ARBA" id="ARBA00023079"/>
    </source>
</evidence>
<dbReference type="InterPro" id="IPR029058">
    <property type="entry name" value="AB_hydrolase_fold"/>
</dbReference>
<dbReference type="GO" id="GO:0004061">
    <property type="term" value="F:arylformamidase activity"/>
    <property type="evidence" value="ECO:0007669"/>
    <property type="project" value="UniProtKB-UniRule"/>
</dbReference>
<comment type="catalytic activity">
    <reaction evidence="3">
        <text>N-formyl-L-kynurenine + H2O = L-kynurenine + formate + H(+)</text>
        <dbReference type="Rhea" id="RHEA:13009"/>
        <dbReference type="ChEBI" id="CHEBI:15377"/>
        <dbReference type="ChEBI" id="CHEBI:15378"/>
        <dbReference type="ChEBI" id="CHEBI:15740"/>
        <dbReference type="ChEBI" id="CHEBI:57959"/>
        <dbReference type="ChEBI" id="CHEBI:58629"/>
        <dbReference type="EC" id="3.5.1.9"/>
    </reaction>
</comment>
<dbReference type="GO" id="GO:0034354">
    <property type="term" value="P:'de novo' NAD+ biosynthetic process from L-tryptophan"/>
    <property type="evidence" value="ECO:0007669"/>
    <property type="project" value="UniProtKB-UniRule"/>
</dbReference>
<dbReference type="HAMAP" id="MF_03014">
    <property type="entry name" value="KFase"/>
    <property type="match status" value="1"/>
</dbReference>
<keyword evidence="5" id="KW-1185">Reference proteome</keyword>
<gene>
    <name evidence="4" type="ORF">LTR25_001800</name>
</gene>
<reference evidence="4 5" key="1">
    <citation type="submission" date="2023-06" db="EMBL/GenBank/DDBJ databases">
        <title>Black Yeasts Isolated from many extreme environments.</title>
        <authorList>
            <person name="Coleine C."/>
            <person name="Stajich J.E."/>
            <person name="Selbmann L."/>
        </authorList>
    </citation>
    <scope>NUCLEOTIDE SEQUENCE [LARGE SCALE GENOMIC DNA]</scope>
    <source>
        <strain evidence="4 5">CCFEE 5887</strain>
    </source>
</reference>
<comment type="function">
    <text evidence="3">Catalyzes the hydrolysis of N-formyl-L-kynurenine to L-kynurenine, the second step in the kynurenine pathway of tryptophan degradation. Kynurenine may be further oxidized to nicotinic acid, NAD(H) and NADP(H). Required for elimination of toxic metabolites.</text>
</comment>
<protein>
    <recommendedName>
        <fullName evidence="3">Kynurenine formamidase</fullName>
        <shortName evidence="3">KFA</shortName>
        <shortName evidence="3">KFase</shortName>
        <ecNumber evidence="3">3.5.1.9</ecNumber>
    </recommendedName>
    <alternativeName>
        <fullName evidence="3">Arylformamidase</fullName>
    </alternativeName>
    <alternativeName>
        <fullName evidence="3">N-formylkynurenine formamidase</fullName>
        <shortName evidence="3">FKF</shortName>
    </alternativeName>
</protein>
<dbReference type="Proteomes" id="UP001345827">
    <property type="component" value="Unassembled WGS sequence"/>
</dbReference>
<dbReference type="Gene3D" id="3.40.50.1820">
    <property type="entry name" value="alpha/beta hydrolase"/>
    <property type="match status" value="1"/>
</dbReference>
<dbReference type="EMBL" id="JAXLQG010000002">
    <property type="protein sequence ID" value="KAK5544185.1"/>
    <property type="molecule type" value="Genomic_DNA"/>
</dbReference>
<keyword evidence="2 3" id="KW-0823">Tryptophan catabolism</keyword>
<comment type="pathway">
    <text evidence="3">Amino-acid degradation; L-tryptophan degradation via kynurenine pathway; L-kynurenine from L-tryptophan: step 2/2.</text>
</comment>
<dbReference type="InterPro" id="IPR050300">
    <property type="entry name" value="GDXG_lipolytic_enzyme"/>
</dbReference>
<sequence length="300" mass="33263">MVQPKSHKFGDHDLQEVLVWMPQGQSADSVFWIVFIHGGAWRDPKITACNFVEPAMSILFSDTAAHELSIPDGKSLAIASLSYRLSPHPSYPQNPETTPHHSLRIAKHPDHIEDVCSGIAVLGREYGLSDDSYVLVGHSCGGTLAFQALKRHVETGGIPAPRALAGLAGIYDIESLVENHKDGPYAEVYASSIKGAFGDDKKVWAHASPRRSYEHGSRELFSGRTFLLVTANEDDLVEPEQRDGMKYTLAGRHTKNPQIEETQDCRYAEMSVEGGHDEMWQQGERMVKVIQRLFMILSGI</sequence>
<keyword evidence="1 3" id="KW-0378">Hydrolase</keyword>
<evidence type="ECO:0000313" key="5">
    <source>
        <dbReference type="Proteomes" id="UP001345827"/>
    </source>
</evidence>
<dbReference type="PANTHER" id="PTHR48081:SF33">
    <property type="entry name" value="KYNURENINE FORMAMIDASE"/>
    <property type="match status" value="1"/>
</dbReference>
<comment type="subunit">
    <text evidence="3">Homodimer.</text>
</comment>
<dbReference type="InterPro" id="IPR027519">
    <property type="entry name" value="KFase_ver/fungi-typ"/>
</dbReference>
<evidence type="ECO:0000313" key="4">
    <source>
        <dbReference type="EMBL" id="KAK5544185.1"/>
    </source>
</evidence>
<feature type="active site" evidence="3">
    <location>
        <position position="276"/>
    </location>
</feature>
<feature type="active site" description="Nucleophile" evidence="3">
    <location>
        <position position="139"/>
    </location>
</feature>
<comment type="caution">
    <text evidence="4">The sequence shown here is derived from an EMBL/GenBank/DDBJ whole genome shotgun (WGS) entry which is preliminary data.</text>
</comment>
<name>A0AAV9QKE2_9PEZI</name>
<dbReference type="GO" id="GO:0019441">
    <property type="term" value="P:L-tryptophan catabolic process to kynurenine"/>
    <property type="evidence" value="ECO:0007669"/>
    <property type="project" value="UniProtKB-UniRule"/>
</dbReference>